<feature type="region of interest" description="Disordered" evidence="18">
    <location>
        <begin position="429"/>
        <end position="758"/>
    </location>
</feature>
<keyword evidence="6" id="KW-0963">Cytoplasm</keyword>
<dbReference type="Gene3D" id="2.10.110.10">
    <property type="entry name" value="Cysteine Rich Protein"/>
    <property type="match status" value="1"/>
</dbReference>
<feature type="compositionally biased region" description="Basic and acidic residues" evidence="18">
    <location>
        <begin position="479"/>
        <end position="494"/>
    </location>
</feature>
<evidence type="ECO:0000256" key="3">
    <source>
        <dbReference type="ARBA" id="ARBA00004245"/>
    </source>
</evidence>
<evidence type="ECO:0000256" key="12">
    <source>
        <dbReference type="ARBA" id="ARBA00023054"/>
    </source>
</evidence>
<evidence type="ECO:0000256" key="5">
    <source>
        <dbReference type="ARBA" id="ARBA00022475"/>
    </source>
</evidence>
<dbReference type="InterPro" id="IPR050540">
    <property type="entry name" value="F-actin_Monoox_Mical"/>
</dbReference>
<dbReference type="InterPro" id="IPR022735">
    <property type="entry name" value="bMERB_dom"/>
</dbReference>
<protein>
    <submittedName>
        <fullName evidence="22">MILK1 protein</fullName>
    </submittedName>
</protein>
<evidence type="ECO:0000256" key="2">
    <source>
        <dbReference type="ARBA" id="ARBA00004202"/>
    </source>
</evidence>
<dbReference type="InterPro" id="IPR001781">
    <property type="entry name" value="Znf_LIM"/>
</dbReference>
<feature type="domain" description="BMERB" evidence="21">
    <location>
        <begin position="759"/>
        <end position="906"/>
    </location>
</feature>
<evidence type="ECO:0000259" key="19">
    <source>
        <dbReference type="PROSITE" id="PS50021"/>
    </source>
</evidence>
<accession>A0A851NNF7</accession>
<feature type="domain" description="LIM zinc-binding" evidence="20">
    <location>
        <begin position="175"/>
        <end position="237"/>
    </location>
</feature>
<feature type="compositionally biased region" description="Polar residues" evidence="18">
    <location>
        <begin position="660"/>
        <end position="678"/>
    </location>
</feature>
<dbReference type="InterPro" id="IPR001715">
    <property type="entry name" value="CH_dom"/>
</dbReference>
<evidence type="ECO:0000256" key="15">
    <source>
        <dbReference type="ARBA" id="ARBA00023273"/>
    </source>
</evidence>
<feature type="compositionally biased region" description="Polar residues" evidence="18">
    <location>
        <begin position="515"/>
        <end position="527"/>
    </location>
</feature>
<dbReference type="GO" id="GO:0005856">
    <property type="term" value="C:cytoskeleton"/>
    <property type="evidence" value="ECO:0007669"/>
    <property type="project" value="UniProtKB-SubCell"/>
</dbReference>
<feature type="compositionally biased region" description="Low complexity" evidence="18">
    <location>
        <begin position="566"/>
        <end position="586"/>
    </location>
</feature>
<evidence type="ECO:0000256" key="13">
    <source>
        <dbReference type="ARBA" id="ARBA00023136"/>
    </source>
</evidence>
<evidence type="ECO:0000256" key="4">
    <source>
        <dbReference type="ARBA" id="ARBA00004316"/>
    </source>
</evidence>
<evidence type="ECO:0000313" key="22">
    <source>
        <dbReference type="EMBL" id="NXC43981.1"/>
    </source>
</evidence>
<evidence type="ECO:0000256" key="9">
    <source>
        <dbReference type="ARBA" id="ARBA00022753"/>
    </source>
</evidence>
<comment type="subcellular location">
    <subcellularLocation>
        <location evidence="2">Cell membrane</location>
        <topology evidence="2">Peripheral membrane protein</topology>
    </subcellularLocation>
    <subcellularLocation>
        <location evidence="4">Cell projection</location>
    </subcellularLocation>
    <subcellularLocation>
        <location evidence="3">Cytoplasm</location>
        <location evidence="3">Cytoskeleton</location>
    </subcellularLocation>
    <subcellularLocation>
        <location evidence="1">Recycling endosome</location>
    </subcellularLocation>
</comment>
<keyword evidence="23" id="KW-1185">Reference proteome</keyword>
<dbReference type="FunFam" id="1.10.418.10:FF:000055">
    <property type="entry name" value="MICAL-like protein 2"/>
    <property type="match status" value="1"/>
</dbReference>
<keyword evidence="9" id="KW-0967">Endosome</keyword>
<feature type="compositionally biased region" description="Pro residues" evidence="18">
    <location>
        <begin position="321"/>
        <end position="332"/>
    </location>
</feature>
<dbReference type="GO" id="GO:0046872">
    <property type="term" value="F:metal ion binding"/>
    <property type="evidence" value="ECO:0007669"/>
    <property type="project" value="UniProtKB-KW"/>
</dbReference>
<dbReference type="Pfam" id="PF00412">
    <property type="entry name" value="LIM"/>
    <property type="match status" value="1"/>
</dbReference>
<feature type="region of interest" description="Disordered" evidence="18">
    <location>
        <begin position="235"/>
        <end position="274"/>
    </location>
</feature>
<dbReference type="SMART" id="SM01203">
    <property type="entry name" value="DUF3585"/>
    <property type="match status" value="1"/>
</dbReference>
<dbReference type="SUPFAM" id="SSF57716">
    <property type="entry name" value="Glucocorticoid receptor-like (DNA-binding domain)"/>
    <property type="match status" value="2"/>
</dbReference>
<evidence type="ECO:0000259" key="20">
    <source>
        <dbReference type="PROSITE" id="PS50023"/>
    </source>
</evidence>
<feature type="compositionally biased region" description="Polar residues" evidence="18">
    <location>
        <begin position="246"/>
        <end position="260"/>
    </location>
</feature>
<dbReference type="CDD" id="cd09444">
    <property type="entry name" value="LIM_Mical_like_1"/>
    <property type="match status" value="1"/>
</dbReference>
<evidence type="ECO:0000256" key="18">
    <source>
        <dbReference type="SAM" id="MobiDB-lite"/>
    </source>
</evidence>
<feature type="compositionally biased region" description="Pro residues" evidence="18">
    <location>
        <begin position="364"/>
        <end position="375"/>
    </location>
</feature>
<dbReference type="PANTHER" id="PTHR23167:SF89">
    <property type="entry name" value="MICAL-LIKE PROTEIN 1"/>
    <property type="match status" value="1"/>
</dbReference>
<dbReference type="GO" id="GO:0055037">
    <property type="term" value="C:recycling endosome"/>
    <property type="evidence" value="ECO:0007669"/>
    <property type="project" value="UniProtKB-SubCell"/>
</dbReference>
<evidence type="ECO:0000256" key="16">
    <source>
        <dbReference type="PROSITE-ProRule" id="PRU00125"/>
    </source>
</evidence>
<gene>
    <name evidence="22" type="primary">Micall1</name>
    <name evidence="22" type="ORF">PENPIL_R00152</name>
</gene>
<dbReference type="InterPro" id="IPR036872">
    <property type="entry name" value="CH_dom_sf"/>
</dbReference>
<keyword evidence="12 17" id="KW-0175">Coiled coil</keyword>
<comment type="caution">
    <text evidence="22">The sequence shown here is derived from an EMBL/GenBank/DDBJ whole genome shotgun (WGS) entry which is preliminary data.</text>
</comment>
<feature type="coiled-coil region" evidence="17">
    <location>
        <begin position="769"/>
        <end position="803"/>
    </location>
</feature>
<dbReference type="PROSITE" id="PS50021">
    <property type="entry name" value="CH"/>
    <property type="match status" value="1"/>
</dbReference>
<evidence type="ECO:0000256" key="1">
    <source>
        <dbReference type="ARBA" id="ARBA00004172"/>
    </source>
</evidence>
<dbReference type="PROSITE" id="PS50023">
    <property type="entry name" value="LIM_DOMAIN_2"/>
    <property type="match status" value="1"/>
</dbReference>
<keyword evidence="14" id="KW-0206">Cytoskeleton</keyword>
<feature type="compositionally biased region" description="Polar residues" evidence="18">
    <location>
        <begin position="605"/>
        <end position="625"/>
    </location>
</feature>
<dbReference type="OrthoDB" id="8062037at2759"/>
<evidence type="ECO:0000256" key="7">
    <source>
        <dbReference type="ARBA" id="ARBA00022553"/>
    </source>
</evidence>
<feature type="region of interest" description="Disordered" evidence="18">
    <location>
        <begin position="914"/>
        <end position="951"/>
    </location>
</feature>
<feature type="compositionally biased region" description="Low complexity" evidence="18">
    <location>
        <begin position="626"/>
        <end position="659"/>
    </location>
</feature>
<dbReference type="Pfam" id="PF00307">
    <property type="entry name" value="CH"/>
    <property type="match status" value="1"/>
</dbReference>
<evidence type="ECO:0000259" key="21">
    <source>
        <dbReference type="PROSITE" id="PS51848"/>
    </source>
</evidence>
<dbReference type="SMART" id="SM00033">
    <property type="entry name" value="CH"/>
    <property type="match status" value="1"/>
</dbReference>
<feature type="region of interest" description="Disordered" evidence="18">
    <location>
        <begin position="286"/>
        <end position="413"/>
    </location>
</feature>
<feature type="compositionally biased region" description="Low complexity" evidence="18">
    <location>
        <begin position="726"/>
        <end position="735"/>
    </location>
</feature>
<feature type="compositionally biased region" description="Low complexity" evidence="18">
    <location>
        <begin position="704"/>
        <end position="716"/>
    </location>
</feature>
<organism evidence="22 23">
    <name type="scientific">Penelope pileata</name>
    <dbReference type="NCBI Taxonomy" id="1118817"/>
    <lineage>
        <taxon>Eukaryota</taxon>
        <taxon>Metazoa</taxon>
        <taxon>Chordata</taxon>
        <taxon>Craniata</taxon>
        <taxon>Vertebrata</taxon>
        <taxon>Euteleostomi</taxon>
        <taxon>Archelosauria</taxon>
        <taxon>Archosauria</taxon>
        <taxon>Dinosauria</taxon>
        <taxon>Saurischia</taxon>
        <taxon>Theropoda</taxon>
        <taxon>Coelurosauria</taxon>
        <taxon>Aves</taxon>
        <taxon>Neognathae</taxon>
        <taxon>Galloanserae</taxon>
        <taxon>Galliformes</taxon>
        <taxon>Cracidae</taxon>
        <taxon>Penelope</taxon>
    </lineage>
</organism>
<dbReference type="EMBL" id="WBMW01002985">
    <property type="protein sequence ID" value="NXC43981.1"/>
    <property type="molecule type" value="Genomic_DNA"/>
</dbReference>
<dbReference type="Proteomes" id="UP000613066">
    <property type="component" value="Unassembled WGS sequence"/>
</dbReference>
<sequence>MSGPRGALQAWCRRQCEGYRGVEIRDLSSSFRDGLAFCAILHRHRPDLLDFDSLSKDNVYENNRLAFELAERELGIPALLDPNDMVSMKVPDCLSIMTYVSQYYNHFNNPSQARVPPPMKRPAASASPPLLSHKKPVAAAGEQLVVPTLSSLCVPPQDDAPSEPVEPSQRTTLSSTCAACQQHVHLVQRYLAEGKLYHRQCFRCKECSSTLLPGSYKPGSEAGTFVCTQHRGKLAMSGKMDRRPSPDQQSPELRTETGASSMGEDTLPPGVEVRKDNSSTVENMAETQMPAEGTASPEEDSTPTKAETAMPHAGSRAPISQTPPRPPLPSKPSVPSQDKASSLDGRLRHTRPTPAPRRSTDPPVLSPPASQPVPRPRSTVQGEANDCGPSMVNGYLNPVPLSQNPEGDPAPLIGSLSFRVCKEDGGFKKAEGAGTAARAKDPPWMALVQAEPKKKPAPPPPGSGHETPSRTSEEEDGEEVGKARSEESRSDATEPKPYNPFEEEEDDEEEESAAAQKNTPEQEQSETAARPLHPWYGITPTSSPKVKKRPAPRAPNASPLAHHPISRLSHSEPSSSTPSPALSLESINSESSAKVLGDTDEASVPKSSSEPTVHTPTATKTSSADTPLTSVSSSESPAAPASLSTNSSFSSSSELASFSGEMQTSRSVSAGSLKTSPSRLPPKPPAGASPTPILLTSEGGAGGPKPSSSPKPQLKSSCKENPFNRKPSPAASPSAKKPPKGSKPVRPPAPGHGFPLIKRKVQTDQYIPEEDIYGEMDAIEHQLDQLEHRGVALEEKLRSSENDSPEDSLLVDWFKLIHEKHMLVRHESELIYIFKQQNLEQRQADVEYELRCLLNKPEKDWTDEDRVREKVLMQELVTIIEQRNAIVNCLDEDRQREEEEDKMLEAMIKRKEFHKEAETETKKKGKFKPMKVLKLLGNKHDSKSKSPKEKS</sequence>
<keyword evidence="5" id="KW-1003">Cell membrane</keyword>
<name>A0A851NNF7_9GALL</name>
<feature type="domain" description="Calponin-homology (CH)" evidence="19">
    <location>
        <begin position="2"/>
        <end position="108"/>
    </location>
</feature>
<evidence type="ECO:0000256" key="8">
    <source>
        <dbReference type="ARBA" id="ARBA00022723"/>
    </source>
</evidence>
<keyword evidence="10 16" id="KW-0862">Zinc</keyword>
<feature type="non-terminal residue" evidence="22">
    <location>
        <position position="1"/>
    </location>
</feature>
<feature type="non-terminal residue" evidence="22">
    <location>
        <position position="951"/>
    </location>
</feature>
<evidence type="ECO:0000313" key="23">
    <source>
        <dbReference type="Proteomes" id="UP000613066"/>
    </source>
</evidence>
<evidence type="ECO:0000256" key="17">
    <source>
        <dbReference type="SAM" id="Coils"/>
    </source>
</evidence>
<keyword evidence="15" id="KW-0966">Cell projection</keyword>
<dbReference type="GO" id="GO:0042995">
    <property type="term" value="C:cell projection"/>
    <property type="evidence" value="ECO:0007669"/>
    <property type="project" value="UniProtKB-SubCell"/>
</dbReference>
<dbReference type="SMART" id="SM00132">
    <property type="entry name" value="LIM"/>
    <property type="match status" value="1"/>
</dbReference>
<dbReference type="AlphaFoldDB" id="A0A851NNF7"/>
<keyword evidence="7" id="KW-0597">Phosphoprotein</keyword>
<dbReference type="Pfam" id="PF12130">
    <property type="entry name" value="bMERB_dom"/>
    <property type="match status" value="1"/>
</dbReference>
<feature type="compositionally biased region" description="Acidic residues" evidence="18">
    <location>
        <begin position="501"/>
        <end position="512"/>
    </location>
</feature>
<evidence type="ECO:0000256" key="10">
    <source>
        <dbReference type="ARBA" id="ARBA00022833"/>
    </source>
</evidence>
<dbReference type="GO" id="GO:0005886">
    <property type="term" value="C:plasma membrane"/>
    <property type="evidence" value="ECO:0007669"/>
    <property type="project" value="UniProtKB-SubCell"/>
</dbReference>
<dbReference type="Gene3D" id="1.10.418.10">
    <property type="entry name" value="Calponin-like domain"/>
    <property type="match status" value="1"/>
</dbReference>
<evidence type="ECO:0000256" key="11">
    <source>
        <dbReference type="ARBA" id="ARBA00023038"/>
    </source>
</evidence>
<dbReference type="CDD" id="cd21252">
    <property type="entry name" value="CH_MICALL1"/>
    <property type="match status" value="1"/>
</dbReference>
<dbReference type="PROSITE" id="PS00478">
    <property type="entry name" value="LIM_DOMAIN_1"/>
    <property type="match status" value="1"/>
</dbReference>
<keyword evidence="8 16" id="KW-0479">Metal-binding</keyword>
<feature type="compositionally biased region" description="Basic and acidic residues" evidence="18">
    <location>
        <begin position="938"/>
        <end position="951"/>
    </location>
</feature>
<dbReference type="PROSITE" id="PS51848">
    <property type="entry name" value="BMERB"/>
    <property type="match status" value="1"/>
</dbReference>
<reference evidence="22" key="1">
    <citation type="submission" date="2019-09" db="EMBL/GenBank/DDBJ databases">
        <title>Bird 10,000 Genomes (B10K) Project - Family phase.</title>
        <authorList>
            <person name="Zhang G."/>
        </authorList>
    </citation>
    <scope>NUCLEOTIDE SEQUENCE</scope>
    <source>
        <strain evidence="22">B10K-DU-001-08</strain>
        <tissue evidence="22">Muscle</tissue>
    </source>
</reference>
<dbReference type="SUPFAM" id="SSF47576">
    <property type="entry name" value="Calponin-homology domain, CH-domain"/>
    <property type="match status" value="1"/>
</dbReference>
<dbReference type="PANTHER" id="PTHR23167">
    <property type="entry name" value="CALPONIN HOMOLOGY DOMAIN-CONTAINING PROTEIN DDB_G0272472-RELATED"/>
    <property type="match status" value="1"/>
</dbReference>
<evidence type="ECO:0000256" key="14">
    <source>
        <dbReference type="ARBA" id="ARBA00023212"/>
    </source>
</evidence>
<proteinExistence type="predicted"/>
<keyword evidence="13" id="KW-0472">Membrane</keyword>
<keyword evidence="11 16" id="KW-0440">LIM domain</keyword>
<evidence type="ECO:0000256" key="6">
    <source>
        <dbReference type="ARBA" id="ARBA00022490"/>
    </source>
</evidence>